<dbReference type="SUPFAM" id="SSF55120">
    <property type="entry name" value="Pseudouridine synthase"/>
    <property type="match status" value="1"/>
</dbReference>
<feature type="domain" description="Pseudouridine synthase I TruA alpha/beta" evidence="8">
    <location>
        <begin position="143"/>
        <end position="244"/>
    </location>
</feature>
<evidence type="ECO:0000256" key="1">
    <source>
        <dbReference type="ARBA" id="ARBA00009375"/>
    </source>
</evidence>
<dbReference type="GO" id="GO:0031119">
    <property type="term" value="P:tRNA pseudouridine synthesis"/>
    <property type="evidence" value="ECO:0007669"/>
    <property type="project" value="UniProtKB-UniRule"/>
</dbReference>
<accession>A0A9N7PJC0</accession>
<comment type="caution">
    <text evidence="4">Lacks conserved residue(s) required for the propagation of feature annotation.</text>
</comment>
<dbReference type="Proteomes" id="UP001055437">
    <property type="component" value="Chromosome"/>
</dbReference>
<keyword evidence="2 4" id="KW-0819">tRNA processing</keyword>
<dbReference type="Proteomes" id="UP000280586">
    <property type="component" value="Chromosome"/>
</dbReference>
<dbReference type="InterPro" id="IPR020095">
    <property type="entry name" value="PsdUridine_synth_TruA_C"/>
</dbReference>
<dbReference type="InterPro" id="IPR020094">
    <property type="entry name" value="TruA/RsuA/RluB/E/F_N"/>
</dbReference>
<feature type="active site" description="Nucleophile" evidence="4 5">
    <location>
        <position position="52"/>
    </location>
</feature>
<comment type="similarity">
    <text evidence="1 4 7">Belongs to the tRNA pseudouridine synthase TruA family.</text>
</comment>
<dbReference type="EC" id="5.4.99.12" evidence="4"/>
<dbReference type="EMBL" id="CP099799">
    <property type="protein sequence ID" value="USS01166.1"/>
    <property type="molecule type" value="Genomic_DNA"/>
</dbReference>
<evidence type="ECO:0000259" key="8">
    <source>
        <dbReference type="Pfam" id="PF01416"/>
    </source>
</evidence>
<name>A0A9N7PJC0_CLOSE</name>
<dbReference type="PANTHER" id="PTHR11142">
    <property type="entry name" value="PSEUDOURIDYLATE SYNTHASE"/>
    <property type="match status" value="1"/>
</dbReference>
<dbReference type="InterPro" id="IPR020097">
    <property type="entry name" value="PsdUridine_synth_TruA_a/b_dom"/>
</dbReference>
<keyword evidence="12" id="KW-1185">Reference proteome</keyword>
<dbReference type="RefSeq" id="WP_120140794.1">
    <property type="nucleotide sequence ID" value="NZ_CP023671.1"/>
</dbReference>
<dbReference type="NCBIfam" id="TIGR00071">
    <property type="entry name" value="hisT_truA"/>
    <property type="match status" value="1"/>
</dbReference>
<dbReference type="Gene3D" id="3.30.70.580">
    <property type="entry name" value="Pseudouridine synthase I, catalytic domain, N-terminal subdomain"/>
    <property type="match status" value="1"/>
</dbReference>
<evidence type="ECO:0000313" key="12">
    <source>
        <dbReference type="Proteomes" id="UP001055437"/>
    </source>
</evidence>
<dbReference type="FunFam" id="3.30.70.580:FF:000001">
    <property type="entry name" value="tRNA pseudouridine synthase A"/>
    <property type="match status" value="1"/>
</dbReference>
<evidence type="ECO:0000256" key="4">
    <source>
        <dbReference type="HAMAP-Rule" id="MF_00171"/>
    </source>
</evidence>
<feature type="binding site" evidence="4 6">
    <location>
        <position position="110"/>
    </location>
    <ligand>
        <name>substrate</name>
    </ligand>
</feature>
<dbReference type="KEGG" id="csep:CP523_09145"/>
<evidence type="ECO:0000256" key="3">
    <source>
        <dbReference type="ARBA" id="ARBA00023235"/>
    </source>
</evidence>
<evidence type="ECO:0000313" key="11">
    <source>
        <dbReference type="Proteomes" id="UP000280586"/>
    </source>
</evidence>
<dbReference type="InterPro" id="IPR020103">
    <property type="entry name" value="PsdUridine_synth_cat_dom_sf"/>
</dbReference>
<reference evidence="9 11" key="1">
    <citation type="submission" date="2017-09" db="EMBL/GenBank/DDBJ databases">
        <authorList>
            <person name="Thomas P."/>
            <person name="Seyboldt C."/>
        </authorList>
    </citation>
    <scope>NUCLEOTIDE SEQUENCE [LARGE SCALE GENOMIC DNA]</scope>
    <source>
        <strain evidence="9 11">DSM 7534</strain>
    </source>
</reference>
<gene>
    <name evidence="4 10" type="primary">truA</name>
    <name evidence="9" type="ORF">CP523_09145</name>
    <name evidence="10" type="ORF">NH397_01480</name>
</gene>
<dbReference type="Gene3D" id="3.30.70.660">
    <property type="entry name" value="Pseudouridine synthase I, catalytic domain, C-terminal subdomain"/>
    <property type="match status" value="1"/>
</dbReference>
<evidence type="ECO:0000256" key="2">
    <source>
        <dbReference type="ARBA" id="ARBA00022694"/>
    </source>
</evidence>
<dbReference type="GO" id="GO:0003723">
    <property type="term" value="F:RNA binding"/>
    <property type="evidence" value="ECO:0007669"/>
    <property type="project" value="InterPro"/>
</dbReference>
<dbReference type="CDD" id="cd02570">
    <property type="entry name" value="PseudoU_synth_EcTruA"/>
    <property type="match status" value="1"/>
</dbReference>
<evidence type="ECO:0000256" key="6">
    <source>
        <dbReference type="PIRSR" id="PIRSR001430-2"/>
    </source>
</evidence>
<dbReference type="PANTHER" id="PTHR11142:SF0">
    <property type="entry name" value="TRNA PSEUDOURIDINE SYNTHASE-LIKE 1"/>
    <property type="match status" value="1"/>
</dbReference>
<evidence type="ECO:0000256" key="5">
    <source>
        <dbReference type="PIRSR" id="PIRSR001430-1"/>
    </source>
</evidence>
<organism evidence="9 11">
    <name type="scientific">Clostridium septicum</name>
    <dbReference type="NCBI Taxonomy" id="1504"/>
    <lineage>
        <taxon>Bacteria</taxon>
        <taxon>Bacillati</taxon>
        <taxon>Bacillota</taxon>
        <taxon>Clostridia</taxon>
        <taxon>Eubacteriales</taxon>
        <taxon>Clostridiaceae</taxon>
        <taxon>Clostridium</taxon>
    </lineage>
</organism>
<comment type="catalytic activity">
    <reaction evidence="4 7">
        <text>uridine(38/39/40) in tRNA = pseudouridine(38/39/40) in tRNA</text>
        <dbReference type="Rhea" id="RHEA:22376"/>
        <dbReference type="Rhea" id="RHEA-COMP:10085"/>
        <dbReference type="Rhea" id="RHEA-COMP:10087"/>
        <dbReference type="ChEBI" id="CHEBI:65314"/>
        <dbReference type="ChEBI" id="CHEBI:65315"/>
        <dbReference type="EC" id="5.4.99.12"/>
    </reaction>
</comment>
<sequence length="246" mass="27811">MRNIKLIIEYDGTNYLGWQKQNNGITIQETIEEALKDITKEKINLIGSSRTDSGVHAKGFVANFKTNSRIPSERFREALNVKLPNDIVILESSEVEDDFHSRYNAKGKTYSYTILNRDVPIAIGKDYSYQVKGKLDIEEMKKACSYFIGTHDFVAFKSSGSSVKTTVRTITDLHIENYDSYIKIFVTGDGFLYNMVRIIVGTLLVVGRGKIRSSDIKSIIENKARDKAGICVPSRGLVLEKVFYKN</sequence>
<dbReference type="PIRSF" id="PIRSF001430">
    <property type="entry name" value="tRNA_psdUrid_synth"/>
    <property type="match status" value="1"/>
</dbReference>
<dbReference type="AlphaFoldDB" id="A0A9N7PJC0"/>
<keyword evidence="3 4" id="KW-0413">Isomerase</keyword>
<proteinExistence type="inferred from homology"/>
<dbReference type="InterPro" id="IPR001406">
    <property type="entry name" value="PsdUridine_synth_TruA"/>
</dbReference>
<evidence type="ECO:0000313" key="9">
    <source>
        <dbReference type="EMBL" id="AYE34575.1"/>
    </source>
</evidence>
<comment type="subunit">
    <text evidence="4">Homodimer.</text>
</comment>
<dbReference type="GeneID" id="303560841"/>
<evidence type="ECO:0000313" key="10">
    <source>
        <dbReference type="EMBL" id="USS01166.1"/>
    </source>
</evidence>
<reference evidence="10" key="2">
    <citation type="submission" date="2022-06" db="EMBL/GenBank/DDBJ databases">
        <authorList>
            <person name="Holder M.E."/>
            <person name="Ajami N.J."/>
            <person name="Petrosino J.F."/>
        </authorList>
    </citation>
    <scope>NUCLEOTIDE SEQUENCE</scope>
    <source>
        <strain evidence="10">RMA 8861</strain>
    </source>
</reference>
<evidence type="ECO:0000256" key="7">
    <source>
        <dbReference type="RuleBase" id="RU003792"/>
    </source>
</evidence>
<comment type="function">
    <text evidence="4">Formation of pseudouridine at positions 38, 39 and 40 in the anticodon stem and loop of transfer RNAs.</text>
</comment>
<dbReference type="GO" id="GO:0160147">
    <property type="term" value="F:tRNA pseudouridine(38-40) synthase activity"/>
    <property type="evidence" value="ECO:0007669"/>
    <property type="project" value="UniProtKB-EC"/>
</dbReference>
<feature type="domain" description="Pseudouridine synthase I TruA alpha/beta" evidence="8">
    <location>
        <begin position="7"/>
        <end position="104"/>
    </location>
</feature>
<dbReference type="EMBL" id="CP023671">
    <property type="protein sequence ID" value="AYE34575.1"/>
    <property type="molecule type" value="Genomic_DNA"/>
</dbReference>
<protein>
    <recommendedName>
        <fullName evidence="4">tRNA pseudouridine synthase A</fullName>
        <ecNumber evidence="4">5.4.99.12</ecNumber>
    </recommendedName>
    <alternativeName>
        <fullName evidence="4">tRNA pseudouridine(38-40) synthase</fullName>
    </alternativeName>
    <alternativeName>
        <fullName evidence="4">tRNA pseudouridylate synthase I</fullName>
    </alternativeName>
    <alternativeName>
        <fullName evidence="4">tRNA-uridine isomerase I</fullName>
    </alternativeName>
</protein>
<dbReference type="Pfam" id="PF01416">
    <property type="entry name" value="PseudoU_synth_1"/>
    <property type="match status" value="2"/>
</dbReference>
<dbReference type="HAMAP" id="MF_00171">
    <property type="entry name" value="TruA"/>
    <property type="match status" value="1"/>
</dbReference>